<dbReference type="SUPFAM" id="SSF56672">
    <property type="entry name" value="DNA/RNA polymerases"/>
    <property type="match status" value="1"/>
</dbReference>
<reference evidence="2" key="1">
    <citation type="submission" date="2025-05" db="UniProtKB">
        <authorList>
            <consortium name="EnsemblMetazoa"/>
        </authorList>
    </citation>
    <scope>IDENTIFICATION</scope>
</reference>
<evidence type="ECO:0000313" key="2">
    <source>
        <dbReference type="EnsemblMetazoa" id="XP_050507255.1"/>
    </source>
</evidence>
<accession>A0ABM5KAP0</accession>
<dbReference type="InterPro" id="IPR008042">
    <property type="entry name" value="Retrotrans_Pao"/>
</dbReference>
<dbReference type="PANTHER" id="PTHR47331:SF5">
    <property type="entry name" value="RIBONUCLEASE H"/>
    <property type="match status" value="1"/>
</dbReference>
<dbReference type="InterPro" id="IPR043502">
    <property type="entry name" value="DNA/RNA_pol_sf"/>
</dbReference>
<dbReference type="Pfam" id="PF03564">
    <property type="entry name" value="DUF1759"/>
    <property type="match status" value="1"/>
</dbReference>
<keyword evidence="3" id="KW-1185">Reference proteome</keyword>
<feature type="region of interest" description="Disordered" evidence="1">
    <location>
        <begin position="403"/>
        <end position="439"/>
    </location>
</feature>
<dbReference type="EnsemblMetazoa" id="XM_050651298.1">
    <property type="protein sequence ID" value="XP_050507255.1"/>
    <property type="gene ID" value="LOC126884940"/>
</dbReference>
<evidence type="ECO:0000313" key="3">
    <source>
        <dbReference type="Proteomes" id="UP001652700"/>
    </source>
</evidence>
<protein>
    <recommendedName>
        <fullName evidence="4">Peptidase aspartic putative domain-containing protein</fullName>
    </recommendedName>
</protein>
<proteinExistence type="predicted"/>
<organism evidence="2 3">
    <name type="scientific">Diabrotica virgifera virgifera</name>
    <name type="common">western corn rootworm</name>
    <dbReference type="NCBI Taxonomy" id="50390"/>
    <lineage>
        <taxon>Eukaryota</taxon>
        <taxon>Metazoa</taxon>
        <taxon>Ecdysozoa</taxon>
        <taxon>Arthropoda</taxon>
        <taxon>Hexapoda</taxon>
        <taxon>Insecta</taxon>
        <taxon>Pterygota</taxon>
        <taxon>Neoptera</taxon>
        <taxon>Endopterygota</taxon>
        <taxon>Coleoptera</taxon>
        <taxon>Polyphaga</taxon>
        <taxon>Cucujiformia</taxon>
        <taxon>Chrysomeloidea</taxon>
        <taxon>Chrysomelidae</taxon>
        <taxon>Galerucinae</taxon>
        <taxon>Diabroticina</taxon>
        <taxon>Diabroticites</taxon>
        <taxon>Diabrotica</taxon>
    </lineage>
</organism>
<name>A0ABM5KAP0_DIAVI</name>
<dbReference type="RefSeq" id="XP_050507255.1">
    <property type="nucleotide sequence ID" value="XM_050651298.1"/>
</dbReference>
<sequence length="1399" mass="160777">MSDQNKTKRMATKGALTRLTTYFRSIENNEIIDLVDLEMRLFKAEGLLDVFNEVQMLIETDDPDCEENYDTLHAIERQTFEDKYFKIISDIKKLILSRRPTETSDSRSVNGSIAARPTNTSNIKLPPLNLATFDGSFDQFLFFRDSFNSIINDDTSLSNVQKFHYLRLSLRGIAADTIKSLQVCDANYDIAWSLLIERFENKQLLVNNHIKALFNLPLVTKESNQGLRQLLDNTQKHLRALEVLKRPTKHWDDLIIYLSTTKFDNSTRRSWESQNCKDNLPVLDDLLKFLKERCRILESLDNYNDNKQDQNSPRYKGNKSETRAFVSNTENRFKCNFCNKEHKIYYCPDFLKLNPTNRLNNAKRLRLCLNCLGTCHRTKDCRSTGCRKCGKIHHTLLHFENSQSSNSVSTENNSSQSSLPSNVPNTGLQSNESTSTSNFSSTHHISSSVHTAIKPYILLSTAVVNAFDKFGNSHKCRVLLDNGSQSNFISEKFCDILQLSKEKINTSISGINQLTHNINFRTSLTFKSDINNFSKKISCLILPNITSNLPYIHINRSQLNVPTKLLLADQNFEKPGPVDLLIGADTFWDILSVGQIKLGPGLPIIQKTTLGWIISGPIPTNIQHHPQHNCYFSSTSELDSQLTKFWELEECPKTKFVSEEDIYCENHFKQHISRHCDGRFITTLPLKESPSVLGDSLTTAKKRFLNLERKLENNIQLKLEYHDFIREYIKLGHTSLINDTNDNSGFFLPHHCVLKETSTTTKLRVVFDGSAKTTTGYSLNDIMYVGPHLQDNLFYILLRFRQHKFVLGADITKMYRQVFLTPEQRYLQKILWRFNKNDQISAYTLNTVTYGTASAAFLAIRSLHEIAHRHISEYPKISSIILHDFYVDDLLTGCDTSEELREIKETISYLLSSYGFPLRKWTTNDSSLQNHSDPDFLHFGSDEHNKTLGLLWNPSCDSLQFSINISTINLKISKRQILSCTAQIFDPLGLLSPVTVISKIILKELWKLKISWDESVPESIYTLWSKYYFELTKLNTLKIPRHVLSSNPVSVQLHGFSDASEAAYGACIYICCTDTFGNYTSNLYCAKTRVSPMKLVTIPRLELCGASLLSELVEKVTSSVNVSFKNITYWTDSKIVISWINTSPHLLKTFIANRVSQIHKLTNPEFWKYINTYDNPADLLSRGISPSSLSNSHIWFHGPSWLTLPQEEWPQYTKHQEVCITSELPELRNKTLVFHHINNEFTFYYKYSSLNKLTRVFAYVLRFKDNLSIHKHLRITGPLTTIELNNSLLTLIRFVQSQSFPYDYDALSNSNQIDKRSHREIHGNKRANQLIRRASDQIQHFTGKKAISEGNITLTGKTDLIKHGKMYIRQHVPITRRNQLRVARGFLLGMHQTRHICTA</sequence>
<dbReference type="InterPro" id="IPR021109">
    <property type="entry name" value="Peptidase_aspartic_dom_sf"/>
</dbReference>
<dbReference type="InterPro" id="IPR005312">
    <property type="entry name" value="DUF1759"/>
</dbReference>
<dbReference type="Proteomes" id="UP001652700">
    <property type="component" value="Unplaced"/>
</dbReference>
<evidence type="ECO:0000256" key="1">
    <source>
        <dbReference type="SAM" id="MobiDB-lite"/>
    </source>
</evidence>
<dbReference type="Gene3D" id="2.40.70.10">
    <property type="entry name" value="Acid Proteases"/>
    <property type="match status" value="1"/>
</dbReference>
<dbReference type="PANTHER" id="PTHR47331">
    <property type="entry name" value="PHD-TYPE DOMAIN-CONTAINING PROTEIN"/>
    <property type="match status" value="1"/>
</dbReference>
<dbReference type="Pfam" id="PF05380">
    <property type="entry name" value="Peptidase_A17"/>
    <property type="match status" value="1"/>
</dbReference>
<dbReference type="GeneID" id="126884940"/>
<evidence type="ECO:0008006" key="4">
    <source>
        <dbReference type="Google" id="ProtNLM"/>
    </source>
</evidence>